<organism evidence="4 5">
    <name type="scientific">Fervidobacterium gondwanense DSM 13020</name>
    <dbReference type="NCBI Taxonomy" id="1121883"/>
    <lineage>
        <taxon>Bacteria</taxon>
        <taxon>Thermotogati</taxon>
        <taxon>Thermotogota</taxon>
        <taxon>Thermotogae</taxon>
        <taxon>Thermotogales</taxon>
        <taxon>Fervidobacteriaceae</taxon>
        <taxon>Fervidobacterium</taxon>
    </lineage>
</organism>
<dbReference type="Proteomes" id="UP000184207">
    <property type="component" value="Unassembled WGS sequence"/>
</dbReference>
<dbReference type="PROSITE" id="PS50110">
    <property type="entry name" value="RESPONSE_REGULATORY"/>
    <property type="match status" value="1"/>
</dbReference>
<feature type="domain" description="HD-GYP" evidence="3">
    <location>
        <begin position="130"/>
        <end position="346"/>
    </location>
</feature>
<dbReference type="PANTHER" id="PTHR45228:SF5">
    <property type="entry name" value="CYCLIC DI-GMP PHOSPHODIESTERASE VC_1348-RELATED"/>
    <property type="match status" value="1"/>
</dbReference>
<gene>
    <name evidence="4" type="ORF">SAMN02745226_00876</name>
</gene>
<dbReference type="Gene3D" id="3.40.50.2300">
    <property type="match status" value="1"/>
</dbReference>
<name>A0A1M7SHW4_FERGO</name>
<feature type="domain" description="Response regulatory" evidence="2">
    <location>
        <begin position="8"/>
        <end position="126"/>
    </location>
</feature>
<dbReference type="RefSeq" id="WP_072758761.1">
    <property type="nucleotide sequence ID" value="NZ_FRDJ01000004.1"/>
</dbReference>
<dbReference type="SMART" id="SM00471">
    <property type="entry name" value="HDc"/>
    <property type="match status" value="1"/>
</dbReference>
<dbReference type="PANTHER" id="PTHR45228">
    <property type="entry name" value="CYCLIC DI-GMP PHOSPHODIESTERASE TM_0186-RELATED"/>
    <property type="match status" value="1"/>
</dbReference>
<dbReference type="CDD" id="cd00156">
    <property type="entry name" value="REC"/>
    <property type="match status" value="1"/>
</dbReference>
<dbReference type="OrthoDB" id="49429at2"/>
<protein>
    <submittedName>
        <fullName evidence="4">Putative two-component system response regulator</fullName>
    </submittedName>
</protein>
<dbReference type="InterPro" id="IPR003607">
    <property type="entry name" value="HD/PDEase_dom"/>
</dbReference>
<dbReference type="EMBL" id="FRDJ01000004">
    <property type="protein sequence ID" value="SHN58017.1"/>
    <property type="molecule type" value="Genomic_DNA"/>
</dbReference>
<dbReference type="CDD" id="cd00077">
    <property type="entry name" value="HDc"/>
    <property type="match status" value="1"/>
</dbReference>
<dbReference type="Pfam" id="PF13487">
    <property type="entry name" value="HD_5"/>
    <property type="match status" value="1"/>
</dbReference>
<dbReference type="PROSITE" id="PS51832">
    <property type="entry name" value="HD_GYP"/>
    <property type="match status" value="1"/>
</dbReference>
<evidence type="ECO:0000259" key="2">
    <source>
        <dbReference type="PROSITE" id="PS50110"/>
    </source>
</evidence>
<dbReference type="InterPro" id="IPR001789">
    <property type="entry name" value="Sig_transdc_resp-reg_receiver"/>
</dbReference>
<evidence type="ECO:0000259" key="3">
    <source>
        <dbReference type="PROSITE" id="PS51832"/>
    </source>
</evidence>
<dbReference type="STRING" id="1121883.SAMN02745226_00876"/>
<reference evidence="5" key="1">
    <citation type="submission" date="2016-12" db="EMBL/GenBank/DDBJ databases">
        <authorList>
            <person name="Varghese N."/>
            <person name="Submissions S."/>
        </authorList>
    </citation>
    <scope>NUCLEOTIDE SEQUENCE [LARGE SCALE GENOMIC DNA]</scope>
    <source>
        <strain evidence="5">DSM 13020</strain>
    </source>
</reference>
<dbReference type="SUPFAM" id="SSF52172">
    <property type="entry name" value="CheY-like"/>
    <property type="match status" value="1"/>
</dbReference>
<dbReference type="SUPFAM" id="SSF109604">
    <property type="entry name" value="HD-domain/PDEase-like"/>
    <property type="match status" value="1"/>
</dbReference>
<keyword evidence="5" id="KW-1185">Reference proteome</keyword>
<evidence type="ECO:0000313" key="4">
    <source>
        <dbReference type="EMBL" id="SHN58017.1"/>
    </source>
</evidence>
<keyword evidence="1" id="KW-0597">Phosphoprotein</keyword>
<sequence>MDDEKKSTVLVIDDDALVRNYISSVLKKFHIAVETAENGEEGYNIFKASPESHKIVIVDLMMSVMGGLEFIEKVRKNYMPPYPYIIVLTSKGEEDIVAECLDLGANDFLTKPITPKLLVTYVRKAFKTISMIDPNLLLEIPTKLMESKDLYTVLHSENVRLYSSVLSKLLLQETDYVDIDEAYRNSLYDFTYEIEVGALLHDTGKIAIPDLIWMKPGRYSPEERKIMETHTTKGALAMTNLINRYPTSTIIKTCYEIVRWHHERWDGKGYPDGLKGKEIPISARIVAIADVFDALTTRRIYRNEYSPEQALEIMINEEDGHFDPEIFKIFLQHDKLFTALAKSRMTAQILEIQKLSKL</sequence>
<accession>A0A1M7SHW4</accession>
<dbReference type="InterPro" id="IPR052020">
    <property type="entry name" value="Cyclic_di-GMP/3'3'-cGAMP_PDE"/>
</dbReference>
<dbReference type="SMART" id="SM00448">
    <property type="entry name" value="REC"/>
    <property type="match status" value="1"/>
</dbReference>
<feature type="modified residue" description="4-aspartylphosphate" evidence="1">
    <location>
        <position position="59"/>
    </location>
</feature>
<dbReference type="InterPro" id="IPR037522">
    <property type="entry name" value="HD_GYP_dom"/>
</dbReference>
<evidence type="ECO:0000313" key="5">
    <source>
        <dbReference type="Proteomes" id="UP000184207"/>
    </source>
</evidence>
<dbReference type="InterPro" id="IPR011006">
    <property type="entry name" value="CheY-like_superfamily"/>
</dbReference>
<dbReference type="Gene3D" id="1.10.3210.10">
    <property type="entry name" value="Hypothetical protein af1432"/>
    <property type="match status" value="1"/>
</dbReference>
<proteinExistence type="predicted"/>
<dbReference type="GO" id="GO:0000160">
    <property type="term" value="P:phosphorelay signal transduction system"/>
    <property type="evidence" value="ECO:0007669"/>
    <property type="project" value="InterPro"/>
</dbReference>
<dbReference type="Pfam" id="PF00072">
    <property type="entry name" value="Response_reg"/>
    <property type="match status" value="1"/>
</dbReference>
<evidence type="ECO:0000256" key="1">
    <source>
        <dbReference type="PROSITE-ProRule" id="PRU00169"/>
    </source>
</evidence>
<dbReference type="AlphaFoldDB" id="A0A1M7SHW4"/>